<organism evidence="2 3">
    <name type="scientific">Parafannyhessea umbonata</name>
    <dbReference type="NCBI Taxonomy" id="604330"/>
    <lineage>
        <taxon>Bacteria</taxon>
        <taxon>Bacillati</taxon>
        <taxon>Actinomycetota</taxon>
        <taxon>Coriobacteriia</taxon>
        <taxon>Coriobacteriales</taxon>
        <taxon>Atopobiaceae</taxon>
        <taxon>Parafannyhessea</taxon>
    </lineage>
</organism>
<dbReference type="SUPFAM" id="SSF50814">
    <property type="entry name" value="Lipocalins"/>
    <property type="match status" value="1"/>
</dbReference>
<dbReference type="InterPro" id="IPR053892">
    <property type="entry name" value="MoaF-like"/>
</dbReference>
<dbReference type="Gene3D" id="2.40.128.20">
    <property type="match status" value="1"/>
</dbReference>
<name>A0A1H1N3F2_9ACTN</name>
<gene>
    <name evidence="2" type="ORF">SAMN04489857_1683</name>
</gene>
<dbReference type="EMBL" id="LT629759">
    <property type="protein sequence ID" value="SDR93583.1"/>
    <property type="molecule type" value="Genomic_DNA"/>
</dbReference>
<reference evidence="3" key="1">
    <citation type="submission" date="2016-10" db="EMBL/GenBank/DDBJ databases">
        <authorList>
            <person name="Varghese N."/>
            <person name="Submissions S."/>
        </authorList>
    </citation>
    <scope>NUCLEOTIDE SEQUENCE [LARGE SCALE GENOMIC DNA]</scope>
    <source>
        <strain evidence="3">DSM 22620</strain>
    </source>
</reference>
<dbReference type="GeneID" id="78501017"/>
<evidence type="ECO:0000259" key="1">
    <source>
        <dbReference type="Pfam" id="PF22036"/>
    </source>
</evidence>
<protein>
    <recommendedName>
        <fullName evidence="1">MoaF-like domain-containing protein</fullName>
    </recommendedName>
</protein>
<dbReference type="Proteomes" id="UP000199480">
    <property type="component" value="Chromosome I"/>
</dbReference>
<sequence>MTVFEKVRGKRVDVDYESGDHYVSDYLSESELRWNALSVVGEGEPSSEVDPYDAVALGEDVYMVNWIEEAGVVASQVADFGNSRVTTFLTWPEEGAHGGRGKMVLEGRLTLVG</sequence>
<dbReference type="RefSeq" id="WP_090863531.1">
    <property type="nucleotide sequence ID" value="NZ_LT629759.1"/>
</dbReference>
<evidence type="ECO:0000313" key="2">
    <source>
        <dbReference type="EMBL" id="SDR93583.1"/>
    </source>
</evidence>
<accession>A0A1H1N3F2</accession>
<evidence type="ECO:0000313" key="3">
    <source>
        <dbReference type="Proteomes" id="UP000199480"/>
    </source>
</evidence>
<dbReference type="AlphaFoldDB" id="A0A1H1N3F2"/>
<dbReference type="Pfam" id="PF22036">
    <property type="entry name" value="MoaF_like"/>
    <property type="match status" value="1"/>
</dbReference>
<feature type="domain" description="MoaF-like" evidence="1">
    <location>
        <begin position="9"/>
        <end position="101"/>
    </location>
</feature>
<dbReference type="InterPro" id="IPR012674">
    <property type="entry name" value="Calycin"/>
</dbReference>
<proteinExistence type="predicted"/>
<dbReference type="OrthoDB" id="8780074at2"/>